<dbReference type="EMBL" id="NPEU01000101">
    <property type="protein sequence ID" value="RAI38896.1"/>
    <property type="molecule type" value="Genomic_DNA"/>
</dbReference>
<name>A0A327KLD3_9BRAD</name>
<sequence>MSQQAVRPAVAPGPEIRRFRVVVTGHDADGNSVVARDATSPHVMPIMDQPNFAVTDFWKTFSTPADNGPATQADPCGLPIQVAPPAGGSVFRVVQFPPDADWAAKAAAMGGAVAIDETAKSASKGGEVRHAHMHRTRSIDYAIVLSGEIWAVMDVGETKLVAGDMLVQRGTNHAWANRSGEPCIVAFVLIDARPLD</sequence>
<dbReference type="Gene3D" id="2.60.120.10">
    <property type="entry name" value="Jelly Rolls"/>
    <property type="match status" value="1"/>
</dbReference>
<dbReference type="SUPFAM" id="SSF51182">
    <property type="entry name" value="RmlC-like cupins"/>
    <property type="match status" value="1"/>
</dbReference>
<protein>
    <recommendedName>
        <fullName evidence="1">Cupin type-2 domain-containing protein</fullName>
    </recommendedName>
</protein>
<comment type="caution">
    <text evidence="2">The sequence shown here is derived from an EMBL/GenBank/DDBJ whole genome shotgun (WGS) entry which is preliminary data.</text>
</comment>
<evidence type="ECO:0000259" key="1">
    <source>
        <dbReference type="Pfam" id="PF07883"/>
    </source>
</evidence>
<dbReference type="RefSeq" id="WP_111357251.1">
    <property type="nucleotide sequence ID" value="NZ_NHSK01000042.1"/>
</dbReference>
<feature type="domain" description="Cupin type-2" evidence="1">
    <location>
        <begin position="125"/>
        <end position="187"/>
    </location>
</feature>
<dbReference type="InterPro" id="IPR011051">
    <property type="entry name" value="RmlC_Cupin_sf"/>
</dbReference>
<dbReference type="InterPro" id="IPR047142">
    <property type="entry name" value="OryJ/VirC-like"/>
</dbReference>
<evidence type="ECO:0000313" key="2">
    <source>
        <dbReference type="EMBL" id="RAI38896.1"/>
    </source>
</evidence>
<proteinExistence type="predicted"/>
<dbReference type="InterPro" id="IPR014710">
    <property type="entry name" value="RmlC-like_jellyroll"/>
</dbReference>
<dbReference type="CDD" id="cd02231">
    <property type="entry name" value="cupin_BLL6423-like"/>
    <property type="match status" value="1"/>
</dbReference>
<dbReference type="AlphaFoldDB" id="A0A327KLD3"/>
<evidence type="ECO:0000313" key="3">
    <source>
        <dbReference type="Proteomes" id="UP000248863"/>
    </source>
</evidence>
<dbReference type="PANTHER" id="PTHR36156">
    <property type="entry name" value="SLR2101 PROTEIN"/>
    <property type="match status" value="1"/>
</dbReference>
<dbReference type="Proteomes" id="UP000248863">
    <property type="component" value="Unassembled WGS sequence"/>
</dbReference>
<organism evidence="2 3">
    <name type="scientific">Rhodoplanes elegans</name>
    <dbReference type="NCBI Taxonomy" id="29408"/>
    <lineage>
        <taxon>Bacteria</taxon>
        <taxon>Pseudomonadati</taxon>
        <taxon>Pseudomonadota</taxon>
        <taxon>Alphaproteobacteria</taxon>
        <taxon>Hyphomicrobiales</taxon>
        <taxon>Nitrobacteraceae</taxon>
        <taxon>Rhodoplanes</taxon>
    </lineage>
</organism>
<accession>A0A327KLD3</accession>
<dbReference type="InterPro" id="IPR013096">
    <property type="entry name" value="Cupin_2"/>
</dbReference>
<keyword evidence="3" id="KW-1185">Reference proteome</keyword>
<dbReference type="Pfam" id="PF07883">
    <property type="entry name" value="Cupin_2"/>
    <property type="match status" value="1"/>
</dbReference>
<dbReference type="OrthoDB" id="713485at2"/>
<gene>
    <name evidence="2" type="ORF">CH338_11130</name>
</gene>
<dbReference type="PANTHER" id="PTHR36156:SF2">
    <property type="entry name" value="CUPIN TYPE-2 DOMAIN-CONTAINING PROTEIN"/>
    <property type="match status" value="1"/>
</dbReference>
<reference evidence="2 3" key="1">
    <citation type="submission" date="2017-07" db="EMBL/GenBank/DDBJ databases">
        <title>Draft Genome Sequences of Select Purple Nonsulfur Bacteria.</title>
        <authorList>
            <person name="Lasarre B."/>
            <person name="Mckinlay J.B."/>
        </authorList>
    </citation>
    <scope>NUCLEOTIDE SEQUENCE [LARGE SCALE GENOMIC DNA]</scope>
    <source>
        <strain evidence="2 3">DSM 11907</strain>
    </source>
</reference>